<comment type="caution">
    <text evidence="2">The sequence shown here is derived from an EMBL/GenBank/DDBJ whole genome shotgun (WGS) entry which is preliminary data.</text>
</comment>
<proteinExistence type="predicted"/>
<keyword evidence="3" id="KW-1185">Reference proteome</keyword>
<protein>
    <submittedName>
        <fullName evidence="2">Uncharacterized protein</fullName>
    </submittedName>
</protein>
<evidence type="ECO:0000256" key="1">
    <source>
        <dbReference type="SAM" id="MobiDB-lite"/>
    </source>
</evidence>
<accession>A0A392RYM0</accession>
<dbReference type="AlphaFoldDB" id="A0A392RYM0"/>
<sequence>MSSTMVEYATTGIEPKQIRKDEAASDSKSAIDLAKHPNAHEVEDLLTKSLKTSSTFEELRK</sequence>
<feature type="region of interest" description="Disordered" evidence="1">
    <location>
        <begin position="1"/>
        <end position="36"/>
    </location>
</feature>
<evidence type="ECO:0000313" key="2">
    <source>
        <dbReference type="EMBL" id="MCI40715.1"/>
    </source>
</evidence>
<name>A0A392RYM0_9FABA</name>
<dbReference type="Proteomes" id="UP000265520">
    <property type="component" value="Unassembled WGS sequence"/>
</dbReference>
<organism evidence="2 3">
    <name type="scientific">Trifolium medium</name>
    <dbReference type="NCBI Taxonomy" id="97028"/>
    <lineage>
        <taxon>Eukaryota</taxon>
        <taxon>Viridiplantae</taxon>
        <taxon>Streptophyta</taxon>
        <taxon>Embryophyta</taxon>
        <taxon>Tracheophyta</taxon>
        <taxon>Spermatophyta</taxon>
        <taxon>Magnoliopsida</taxon>
        <taxon>eudicotyledons</taxon>
        <taxon>Gunneridae</taxon>
        <taxon>Pentapetalae</taxon>
        <taxon>rosids</taxon>
        <taxon>fabids</taxon>
        <taxon>Fabales</taxon>
        <taxon>Fabaceae</taxon>
        <taxon>Papilionoideae</taxon>
        <taxon>50 kb inversion clade</taxon>
        <taxon>NPAAA clade</taxon>
        <taxon>Hologalegina</taxon>
        <taxon>IRL clade</taxon>
        <taxon>Trifolieae</taxon>
        <taxon>Trifolium</taxon>
    </lineage>
</organism>
<dbReference type="EMBL" id="LXQA010283172">
    <property type="protein sequence ID" value="MCI40715.1"/>
    <property type="molecule type" value="Genomic_DNA"/>
</dbReference>
<evidence type="ECO:0000313" key="3">
    <source>
        <dbReference type="Proteomes" id="UP000265520"/>
    </source>
</evidence>
<reference evidence="2 3" key="1">
    <citation type="journal article" date="2018" name="Front. Plant Sci.">
        <title>Red Clover (Trifolium pratense) and Zigzag Clover (T. medium) - A Picture of Genomic Similarities and Differences.</title>
        <authorList>
            <person name="Dluhosova J."/>
            <person name="Istvanek J."/>
            <person name="Nedelnik J."/>
            <person name="Repkova J."/>
        </authorList>
    </citation>
    <scope>NUCLEOTIDE SEQUENCE [LARGE SCALE GENOMIC DNA]</scope>
    <source>
        <strain evidence="3">cv. 10/8</strain>
        <tissue evidence="2">Leaf</tissue>
    </source>
</reference>
<feature type="compositionally biased region" description="Basic and acidic residues" evidence="1">
    <location>
        <begin position="16"/>
        <end position="25"/>
    </location>
</feature>